<organism evidence="1 2">
    <name type="scientific">Achromobacter pestifer</name>
    <dbReference type="NCBI Taxonomy" id="1353889"/>
    <lineage>
        <taxon>Bacteria</taxon>
        <taxon>Pseudomonadati</taxon>
        <taxon>Pseudomonadota</taxon>
        <taxon>Betaproteobacteria</taxon>
        <taxon>Burkholderiales</taxon>
        <taxon>Alcaligenaceae</taxon>
        <taxon>Achromobacter</taxon>
    </lineage>
</organism>
<accession>A0A7D4E1V8</accession>
<sequence length="96" mass="10921">MQSNEGTYDVPVVIDSPNQQAQDDFNLPAVLSFIAKDLPAGMQLIVGLETPIDLKFDHEMTLTERYSMLTEDEWEQTDKLMEPLLKKMYDAPLSQS</sequence>
<evidence type="ECO:0000313" key="2">
    <source>
        <dbReference type="Proteomes" id="UP000500970"/>
    </source>
</evidence>
<dbReference type="Proteomes" id="UP000500970">
    <property type="component" value="Chromosome"/>
</dbReference>
<proteinExistence type="predicted"/>
<protein>
    <submittedName>
        <fullName evidence="1">Uncharacterized protein</fullName>
    </submittedName>
</protein>
<dbReference type="KEGG" id="apes:FOC84_27775"/>
<dbReference type="RefSeq" id="WP_173147948.1">
    <property type="nucleotide sequence ID" value="NZ_CP053985.1"/>
</dbReference>
<evidence type="ECO:0000313" key="1">
    <source>
        <dbReference type="EMBL" id="QKH38527.1"/>
    </source>
</evidence>
<reference evidence="1 2" key="1">
    <citation type="submission" date="2020-05" db="EMBL/GenBank/DDBJ databases">
        <title>FDA dAtabase for Regulatory Grade micrObial Sequences (FDA-ARGOS): Supporting development and validation of Infectious Disease Dx tests.</title>
        <authorList>
            <person name="Sproer C."/>
            <person name="Gronow S."/>
            <person name="Severitt S."/>
            <person name="Schroder I."/>
            <person name="Tallon L."/>
            <person name="Sadzewicz L."/>
            <person name="Zhao X."/>
            <person name="Vavikolanu K."/>
            <person name="Mehta A."/>
            <person name="Aluvathingal J."/>
            <person name="Nadendla S."/>
            <person name="Myers T."/>
            <person name="Yan Y."/>
            <person name="Sichtig H."/>
        </authorList>
    </citation>
    <scope>NUCLEOTIDE SEQUENCE [LARGE SCALE GENOMIC DNA]</scope>
    <source>
        <strain evidence="1 2">FDAARGOS_790</strain>
    </source>
</reference>
<dbReference type="EMBL" id="CP053985">
    <property type="protein sequence ID" value="QKH38527.1"/>
    <property type="molecule type" value="Genomic_DNA"/>
</dbReference>
<gene>
    <name evidence="1" type="ORF">FOC84_27775</name>
</gene>
<dbReference type="AlphaFoldDB" id="A0A7D4E1V8"/>
<name>A0A7D4E1V8_9BURK</name>
<keyword evidence="2" id="KW-1185">Reference proteome</keyword>